<dbReference type="EMBL" id="JACJQY010000008">
    <property type="protein sequence ID" value="MBD2316630.1"/>
    <property type="molecule type" value="Genomic_DNA"/>
</dbReference>
<gene>
    <name evidence="2" type="ORF">H6G05_07190</name>
</gene>
<keyword evidence="3" id="KW-1185">Reference proteome</keyword>
<feature type="compositionally biased region" description="Basic and acidic residues" evidence="1">
    <location>
        <begin position="91"/>
        <end position="108"/>
    </location>
</feature>
<sequence length="313" mass="36570">MTWFKLHHEIVDDIKIRRFSSQEKWAWIVLLCLASKSSDRGTVTADNDDLADYCEFNSTQDWLYYRDKLITKGMLEISVTGCLKIVHWDDRQSKKPSDDPARIKERVAKSRAKKKSESASRSQDDVTRYIALQSESNADVSPQIRLDQIRSEEIRRDQIKQDPHINNSCVRVDSQISNISKFEQRWKPQDIDCGKLAQDIDFREFVLNRLQKLPSAKKGEWEPDMADAAKNISSGQWDLKRRGEIKILYEEYIKSKNSKASSAKNEAQSDRPRLRKPNPMTWTAEQHNWTYEQWEKFLNEQNSGNAEAIYASY</sequence>
<proteinExistence type="predicted"/>
<dbReference type="Proteomes" id="UP000618445">
    <property type="component" value="Unassembled WGS sequence"/>
</dbReference>
<protein>
    <submittedName>
        <fullName evidence="2">Uncharacterized protein</fullName>
    </submittedName>
</protein>
<evidence type="ECO:0000256" key="1">
    <source>
        <dbReference type="SAM" id="MobiDB-lite"/>
    </source>
</evidence>
<name>A0ABR8C8D3_9CYAN</name>
<comment type="caution">
    <text evidence="2">The sequence shown here is derived from an EMBL/GenBank/DDBJ whole genome shotgun (WGS) entry which is preliminary data.</text>
</comment>
<dbReference type="RefSeq" id="WP_206756212.1">
    <property type="nucleotide sequence ID" value="NZ_CAWPQU010000078.1"/>
</dbReference>
<feature type="region of interest" description="Disordered" evidence="1">
    <location>
        <begin position="259"/>
        <end position="280"/>
    </location>
</feature>
<accession>A0ABR8C8D3</accession>
<evidence type="ECO:0000313" key="3">
    <source>
        <dbReference type="Proteomes" id="UP000618445"/>
    </source>
</evidence>
<organism evidence="2 3">
    <name type="scientific">Phormidium tenue FACHB-1050</name>
    <dbReference type="NCBI Taxonomy" id="2692857"/>
    <lineage>
        <taxon>Bacteria</taxon>
        <taxon>Bacillati</taxon>
        <taxon>Cyanobacteriota</taxon>
        <taxon>Cyanophyceae</taxon>
        <taxon>Oscillatoriophycideae</taxon>
        <taxon>Oscillatoriales</taxon>
        <taxon>Oscillatoriaceae</taxon>
        <taxon>Phormidium</taxon>
    </lineage>
</organism>
<feature type="region of interest" description="Disordered" evidence="1">
    <location>
        <begin position="91"/>
        <end position="122"/>
    </location>
</feature>
<reference evidence="2 3" key="1">
    <citation type="journal article" date="2020" name="ISME J.">
        <title>Comparative genomics reveals insights into cyanobacterial evolution and habitat adaptation.</title>
        <authorList>
            <person name="Chen M.Y."/>
            <person name="Teng W.K."/>
            <person name="Zhao L."/>
            <person name="Hu C.X."/>
            <person name="Zhou Y.K."/>
            <person name="Han B.P."/>
            <person name="Song L.R."/>
            <person name="Shu W.S."/>
        </authorList>
    </citation>
    <scope>NUCLEOTIDE SEQUENCE [LARGE SCALE GENOMIC DNA]</scope>
    <source>
        <strain evidence="2 3">FACHB-1050</strain>
    </source>
</reference>
<evidence type="ECO:0000313" key="2">
    <source>
        <dbReference type="EMBL" id="MBD2316630.1"/>
    </source>
</evidence>